<dbReference type="InterPro" id="IPR036770">
    <property type="entry name" value="Ankyrin_rpt-contain_sf"/>
</dbReference>
<dbReference type="EMBL" id="UZAJ01043315">
    <property type="protein sequence ID" value="VDP25164.1"/>
    <property type="molecule type" value="Genomic_DNA"/>
</dbReference>
<gene>
    <name evidence="1" type="ORF">OFLC_LOCUS15938</name>
</gene>
<proteinExistence type="predicted"/>
<protein>
    <submittedName>
        <fullName evidence="3">ANK_REP_REGION domain-containing protein</fullName>
    </submittedName>
</protein>
<evidence type="ECO:0000313" key="3">
    <source>
        <dbReference type="WBParaSite" id="OFLC_0001595101-mRNA-1"/>
    </source>
</evidence>
<evidence type="ECO:0000313" key="1">
    <source>
        <dbReference type="EMBL" id="VDP25164.1"/>
    </source>
</evidence>
<reference evidence="1 2" key="2">
    <citation type="submission" date="2018-11" db="EMBL/GenBank/DDBJ databases">
        <authorList>
            <consortium name="Pathogen Informatics"/>
        </authorList>
    </citation>
    <scope>NUCLEOTIDE SEQUENCE [LARGE SCALE GENOMIC DNA]</scope>
</reference>
<reference evidence="3" key="1">
    <citation type="submission" date="2016-06" db="UniProtKB">
        <authorList>
            <consortium name="WormBaseParasite"/>
        </authorList>
    </citation>
    <scope>IDENTIFICATION</scope>
</reference>
<sequence length="102" mass="11727">MEACDRGATAIVDLLLKFGANVAIKNCDNWTALDFFRNAIKMGMVEDDVMEEAKQLVSIMEMKLKEGFVIYFHIYITSKPIHILESFIFNILTSNISEIYHF</sequence>
<accession>A0A183I876</accession>
<dbReference type="Proteomes" id="UP000267606">
    <property type="component" value="Unassembled WGS sequence"/>
</dbReference>
<name>A0A183I876_9BILA</name>
<dbReference type="Gene3D" id="1.25.40.20">
    <property type="entry name" value="Ankyrin repeat-containing domain"/>
    <property type="match status" value="1"/>
</dbReference>
<organism evidence="3">
    <name type="scientific">Onchocerca flexuosa</name>
    <dbReference type="NCBI Taxonomy" id="387005"/>
    <lineage>
        <taxon>Eukaryota</taxon>
        <taxon>Metazoa</taxon>
        <taxon>Ecdysozoa</taxon>
        <taxon>Nematoda</taxon>
        <taxon>Chromadorea</taxon>
        <taxon>Rhabditida</taxon>
        <taxon>Spirurina</taxon>
        <taxon>Spiruromorpha</taxon>
        <taxon>Filarioidea</taxon>
        <taxon>Onchocercidae</taxon>
        <taxon>Onchocerca</taxon>
    </lineage>
</organism>
<dbReference type="STRING" id="387005.A0A183I876"/>
<keyword evidence="2" id="KW-1185">Reference proteome</keyword>
<dbReference type="SUPFAM" id="SSF48403">
    <property type="entry name" value="Ankyrin repeat"/>
    <property type="match status" value="1"/>
</dbReference>
<evidence type="ECO:0000313" key="2">
    <source>
        <dbReference type="Proteomes" id="UP000267606"/>
    </source>
</evidence>
<dbReference type="WBParaSite" id="OFLC_0001595101-mRNA-1">
    <property type="protein sequence ID" value="OFLC_0001595101-mRNA-1"/>
    <property type="gene ID" value="OFLC_0001595101"/>
</dbReference>
<dbReference type="AlphaFoldDB" id="A0A183I876"/>